<dbReference type="AlphaFoldDB" id="A0A498IU19"/>
<comment type="caution">
    <text evidence="2">The sequence shown here is derived from an EMBL/GenBank/DDBJ whole genome shotgun (WGS) entry which is preliminary data.</text>
</comment>
<evidence type="ECO:0000313" key="2">
    <source>
        <dbReference type="EMBL" id="RXH86789.1"/>
    </source>
</evidence>
<dbReference type="InterPro" id="IPR036397">
    <property type="entry name" value="RNaseH_sf"/>
</dbReference>
<dbReference type="InterPro" id="IPR002156">
    <property type="entry name" value="RNaseH_domain"/>
</dbReference>
<proteinExistence type="predicted"/>
<sequence>MPRPPFSSLDSPTDPYHKVNVDGSWKGFVAGVGFIIRNSRISLICSQTKCLTRQTPEEMEAEVVLTGMELALEHNLEHIVIQDDSKLVMDAINDRGITGSWRIYPIVIAIHRIASLFRSITWKWSSRSSNRAAHAGSLMLLV</sequence>
<dbReference type="PANTHER" id="PTHR47723">
    <property type="entry name" value="OS05G0353850 PROTEIN"/>
    <property type="match status" value="1"/>
</dbReference>
<evidence type="ECO:0000313" key="3">
    <source>
        <dbReference type="Proteomes" id="UP000290289"/>
    </source>
</evidence>
<accession>A0A498IU19</accession>
<evidence type="ECO:0000259" key="1">
    <source>
        <dbReference type="Pfam" id="PF13456"/>
    </source>
</evidence>
<dbReference type="InterPro" id="IPR053151">
    <property type="entry name" value="RNase_H-like"/>
</dbReference>
<keyword evidence="3" id="KW-1185">Reference proteome</keyword>
<dbReference type="CDD" id="cd06222">
    <property type="entry name" value="RNase_H_like"/>
    <property type="match status" value="1"/>
</dbReference>
<name>A0A498IU19_MALDO</name>
<dbReference type="Gene3D" id="3.30.420.10">
    <property type="entry name" value="Ribonuclease H-like superfamily/Ribonuclease H"/>
    <property type="match status" value="1"/>
</dbReference>
<dbReference type="PANTHER" id="PTHR47723:SF19">
    <property type="entry name" value="POLYNUCLEOTIDYL TRANSFERASE, RIBONUCLEASE H-LIKE SUPERFAMILY PROTEIN"/>
    <property type="match status" value="1"/>
</dbReference>
<reference evidence="2 3" key="1">
    <citation type="submission" date="2018-10" db="EMBL/GenBank/DDBJ databases">
        <title>A high-quality apple genome assembly.</title>
        <authorList>
            <person name="Hu J."/>
        </authorList>
    </citation>
    <scope>NUCLEOTIDE SEQUENCE [LARGE SCALE GENOMIC DNA]</scope>
    <source>
        <strain evidence="3">cv. HFTH1</strain>
        <tissue evidence="2">Young leaf</tissue>
    </source>
</reference>
<dbReference type="GO" id="GO:0003676">
    <property type="term" value="F:nucleic acid binding"/>
    <property type="evidence" value="ECO:0007669"/>
    <property type="project" value="InterPro"/>
</dbReference>
<dbReference type="InterPro" id="IPR044730">
    <property type="entry name" value="RNase_H-like_dom_plant"/>
</dbReference>
<dbReference type="InterPro" id="IPR012337">
    <property type="entry name" value="RNaseH-like_sf"/>
</dbReference>
<dbReference type="GO" id="GO:0004523">
    <property type="term" value="F:RNA-DNA hybrid ribonuclease activity"/>
    <property type="evidence" value="ECO:0007669"/>
    <property type="project" value="InterPro"/>
</dbReference>
<protein>
    <recommendedName>
        <fullName evidence="1">RNase H type-1 domain-containing protein</fullName>
    </recommendedName>
</protein>
<gene>
    <name evidence="2" type="ORF">DVH24_022062</name>
</gene>
<dbReference type="EMBL" id="RDQH01000336">
    <property type="protein sequence ID" value="RXH86789.1"/>
    <property type="molecule type" value="Genomic_DNA"/>
</dbReference>
<dbReference type="Pfam" id="PF13456">
    <property type="entry name" value="RVT_3"/>
    <property type="match status" value="1"/>
</dbReference>
<dbReference type="SUPFAM" id="SSF53098">
    <property type="entry name" value="Ribonuclease H-like"/>
    <property type="match status" value="1"/>
</dbReference>
<dbReference type="Proteomes" id="UP000290289">
    <property type="component" value="Chromosome 10"/>
</dbReference>
<organism evidence="2 3">
    <name type="scientific">Malus domestica</name>
    <name type="common">Apple</name>
    <name type="synonym">Pyrus malus</name>
    <dbReference type="NCBI Taxonomy" id="3750"/>
    <lineage>
        <taxon>Eukaryota</taxon>
        <taxon>Viridiplantae</taxon>
        <taxon>Streptophyta</taxon>
        <taxon>Embryophyta</taxon>
        <taxon>Tracheophyta</taxon>
        <taxon>Spermatophyta</taxon>
        <taxon>Magnoliopsida</taxon>
        <taxon>eudicotyledons</taxon>
        <taxon>Gunneridae</taxon>
        <taxon>Pentapetalae</taxon>
        <taxon>rosids</taxon>
        <taxon>fabids</taxon>
        <taxon>Rosales</taxon>
        <taxon>Rosaceae</taxon>
        <taxon>Amygdaloideae</taxon>
        <taxon>Maleae</taxon>
        <taxon>Malus</taxon>
    </lineage>
</organism>
<feature type="domain" description="RNase H type-1" evidence="1">
    <location>
        <begin position="20"/>
        <end position="135"/>
    </location>
</feature>